<keyword evidence="2" id="KW-1185">Reference proteome</keyword>
<dbReference type="RefSeq" id="WP_284380574.1">
    <property type="nucleotide sequence ID" value="NZ_BSNM01000011.1"/>
</dbReference>
<gene>
    <name evidence="1" type="ORF">GCM10007876_15670</name>
</gene>
<evidence type="ECO:0000313" key="2">
    <source>
        <dbReference type="Proteomes" id="UP001161389"/>
    </source>
</evidence>
<name>A0AA37S9T2_9GAMM</name>
<comment type="caution">
    <text evidence="1">The sequence shown here is derived from an EMBL/GenBank/DDBJ whole genome shotgun (WGS) entry which is preliminary data.</text>
</comment>
<reference evidence="1" key="1">
    <citation type="journal article" date="2014" name="Int. J. Syst. Evol. Microbiol.">
        <title>Complete genome sequence of Corynebacterium casei LMG S-19264T (=DSM 44701T), isolated from a smear-ripened cheese.</title>
        <authorList>
            <consortium name="US DOE Joint Genome Institute (JGI-PGF)"/>
            <person name="Walter F."/>
            <person name="Albersmeier A."/>
            <person name="Kalinowski J."/>
            <person name="Ruckert C."/>
        </authorList>
    </citation>
    <scope>NUCLEOTIDE SEQUENCE</scope>
    <source>
        <strain evidence="1">NBRC 110071</strain>
    </source>
</reference>
<evidence type="ECO:0000313" key="1">
    <source>
        <dbReference type="EMBL" id="GLQ31088.1"/>
    </source>
</evidence>
<dbReference type="EMBL" id="BSNM01000011">
    <property type="protein sequence ID" value="GLQ31088.1"/>
    <property type="molecule type" value="Genomic_DNA"/>
</dbReference>
<dbReference type="Proteomes" id="UP001161389">
    <property type="component" value="Unassembled WGS sequence"/>
</dbReference>
<proteinExistence type="predicted"/>
<reference evidence="1" key="2">
    <citation type="submission" date="2023-01" db="EMBL/GenBank/DDBJ databases">
        <title>Draft genome sequence of Litoribrevibacter albus strain NBRC 110071.</title>
        <authorList>
            <person name="Sun Q."/>
            <person name="Mori K."/>
        </authorList>
    </citation>
    <scope>NUCLEOTIDE SEQUENCE</scope>
    <source>
        <strain evidence="1">NBRC 110071</strain>
    </source>
</reference>
<accession>A0AA37S9T2</accession>
<protein>
    <submittedName>
        <fullName evidence="1">Uncharacterized protein</fullName>
    </submittedName>
</protein>
<dbReference type="AlphaFoldDB" id="A0AA37S9T2"/>
<sequence>MSKYYLCQISAPEITFKAVLSSNQLEDQGKTVSNFDLPEDTKITVLRKVIQNRFFNSSLVKLVP</sequence>
<organism evidence="1 2">
    <name type="scientific">Litoribrevibacter albus</name>
    <dbReference type="NCBI Taxonomy" id="1473156"/>
    <lineage>
        <taxon>Bacteria</taxon>
        <taxon>Pseudomonadati</taxon>
        <taxon>Pseudomonadota</taxon>
        <taxon>Gammaproteobacteria</taxon>
        <taxon>Oceanospirillales</taxon>
        <taxon>Oceanospirillaceae</taxon>
        <taxon>Litoribrevibacter</taxon>
    </lineage>
</organism>